<dbReference type="Proteomes" id="UP000481852">
    <property type="component" value="Unassembled WGS sequence"/>
</dbReference>
<dbReference type="GO" id="GO:0003700">
    <property type="term" value="F:DNA-binding transcription factor activity"/>
    <property type="evidence" value="ECO:0007669"/>
    <property type="project" value="InterPro"/>
</dbReference>
<sequence>MERSAADADCILLQIPSQKGGLCGVCDDIGHLIKIAGERLKNQADTRLKESGLTMSQFQTMFFIHTHGGAVTQKEIETHLQVSHPTVVGIISRMEKKGFLTVEVNPDDHRGRIVRTTEKSDRFRDESIRQKRQAEQELVRGFTPEEAVELRRLLHKLLDNVSGNNPDTIPAKTIRPNQTQKEEQL</sequence>
<dbReference type="InterPro" id="IPR039422">
    <property type="entry name" value="MarR/SlyA-like"/>
</dbReference>
<dbReference type="SMART" id="SM00347">
    <property type="entry name" value="HTH_MARR"/>
    <property type="match status" value="1"/>
</dbReference>
<dbReference type="PROSITE" id="PS50995">
    <property type="entry name" value="HTH_MARR_2"/>
    <property type="match status" value="1"/>
</dbReference>
<dbReference type="PRINTS" id="PR00598">
    <property type="entry name" value="HTHMARR"/>
</dbReference>
<organism evidence="3 4">
    <name type="scientific">Porcincola intestinalis</name>
    <dbReference type="NCBI Taxonomy" id="2606632"/>
    <lineage>
        <taxon>Bacteria</taxon>
        <taxon>Bacillati</taxon>
        <taxon>Bacillota</taxon>
        <taxon>Clostridia</taxon>
        <taxon>Lachnospirales</taxon>
        <taxon>Lachnospiraceae</taxon>
        <taxon>Porcincola</taxon>
    </lineage>
</organism>
<evidence type="ECO:0000313" key="4">
    <source>
        <dbReference type="Proteomes" id="UP000481852"/>
    </source>
</evidence>
<gene>
    <name evidence="3" type="ORF">FYJ35_03350</name>
</gene>
<dbReference type="PANTHER" id="PTHR33164">
    <property type="entry name" value="TRANSCRIPTIONAL REGULATOR, MARR FAMILY"/>
    <property type="match status" value="1"/>
</dbReference>
<dbReference type="InterPro" id="IPR000835">
    <property type="entry name" value="HTH_MarR-typ"/>
</dbReference>
<accession>A0A6L5X378</accession>
<dbReference type="AlphaFoldDB" id="A0A6L5X378"/>
<keyword evidence="4" id="KW-1185">Reference proteome</keyword>
<dbReference type="InterPro" id="IPR036390">
    <property type="entry name" value="WH_DNA-bd_sf"/>
</dbReference>
<comment type="caution">
    <text evidence="3">The sequence shown here is derived from an EMBL/GenBank/DDBJ whole genome shotgun (WGS) entry which is preliminary data.</text>
</comment>
<reference evidence="3 4" key="1">
    <citation type="submission" date="2019-08" db="EMBL/GenBank/DDBJ databases">
        <title>In-depth cultivation of the pig gut microbiome towards novel bacterial diversity and tailored functional studies.</title>
        <authorList>
            <person name="Wylensek D."/>
            <person name="Hitch T.C.A."/>
            <person name="Clavel T."/>
        </authorList>
    </citation>
    <scope>NUCLEOTIDE SEQUENCE [LARGE SCALE GENOMIC DNA]</scope>
    <source>
        <strain evidence="3 4">Oil+RF-744-WCA-WT-11</strain>
    </source>
</reference>
<evidence type="ECO:0000256" key="1">
    <source>
        <dbReference type="SAM" id="MobiDB-lite"/>
    </source>
</evidence>
<dbReference type="Gene3D" id="1.10.10.10">
    <property type="entry name" value="Winged helix-like DNA-binding domain superfamily/Winged helix DNA-binding domain"/>
    <property type="match status" value="1"/>
</dbReference>
<dbReference type="SUPFAM" id="SSF46785">
    <property type="entry name" value="Winged helix' DNA-binding domain"/>
    <property type="match status" value="1"/>
</dbReference>
<name>A0A6L5X378_9FIRM</name>
<dbReference type="EMBL" id="VULZ01000002">
    <property type="protein sequence ID" value="MSS14085.1"/>
    <property type="molecule type" value="Genomic_DNA"/>
</dbReference>
<protein>
    <submittedName>
        <fullName evidence="3">Winged helix-turn-helix transcriptional regulator</fullName>
    </submittedName>
</protein>
<dbReference type="PANTHER" id="PTHR33164:SF43">
    <property type="entry name" value="HTH-TYPE TRANSCRIPTIONAL REPRESSOR YETL"/>
    <property type="match status" value="1"/>
</dbReference>
<feature type="region of interest" description="Disordered" evidence="1">
    <location>
        <begin position="160"/>
        <end position="185"/>
    </location>
</feature>
<evidence type="ECO:0000259" key="2">
    <source>
        <dbReference type="PROSITE" id="PS50995"/>
    </source>
</evidence>
<dbReference type="InterPro" id="IPR036388">
    <property type="entry name" value="WH-like_DNA-bd_sf"/>
</dbReference>
<dbReference type="Pfam" id="PF12802">
    <property type="entry name" value="MarR_2"/>
    <property type="match status" value="1"/>
</dbReference>
<proteinExistence type="predicted"/>
<evidence type="ECO:0000313" key="3">
    <source>
        <dbReference type="EMBL" id="MSS14085.1"/>
    </source>
</evidence>
<dbReference type="GO" id="GO:0006950">
    <property type="term" value="P:response to stress"/>
    <property type="evidence" value="ECO:0007669"/>
    <property type="project" value="TreeGrafter"/>
</dbReference>
<feature type="domain" description="HTH marR-type" evidence="2">
    <location>
        <begin position="26"/>
        <end position="159"/>
    </location>
</feature>